<dbReference type="RefSeq" id="WP_275420240.1">
    <property type="nucleotide sequence ID" value="NZ_CP106877.1"/>
</dbReference>
<dbReference type="Proteomes" id="UP001164726">
    <property type="component" value="Chromosome"/>
</dbReference>
<proteinExistence type="predicted"/>
<reference evidence="1" key="1">
    <citation type="submission" date="2022-09" db="EMBL/GenBank/DDBJ databases">
        <title>Complete Genomes of Fervidibacillus albus and Fervidibacillus halotolerans isolated from tidal flat sediments.</title>
        <authorList>
            <person name="Kwon K.K."/>
            <person name="Yang S.-H."/>
            <person name="Park M.J."/>
            <person name="Oh H.-M."/>
        </authorList>
    </citation>
    <scope>NUCLEOTIDE SEQUENCE</scope>
    <source>
        <strain evidence="1">MEBiC13594</strain>
    </source>
</reference>
<name>A0A9E8LYV6_9BACI</name>
<dbReference type="EMBL" id="CP106877">
    <property type="protein sequence ID" value="WAA12109.1"/>
    <property type="molecule type" value="Genomic_DNA"/>
</dbReference>
<gene>
    <name evidence="1" type="ORF">OE105_11085</name>
</gene>
<protein>
    <submittedName>
        <fullName evidence="1">Uncharacterized protein</fullName>
    </submittedName>
</protein>
<sequence>MRRFSQGSLADVYFIFADDVYEQKITLQTFKALINFYALLYDRIVIPDSFFINNRHLLKFLSEPSGIAYVNKGIIVPSVREEINSLFDIYFYFKQSNTLKEKWVSEKDLLNVIERVNLENSIRWNRTEIAHHFTENIQGNLEKLHIHPNDKQLWLQLMMERYGESHLTRKGLYSLTKSIEFNSHSSKEKIIRYIDLTYNFNIPHYLQLSAAYPVDLLKNVDSITPEQIFLNIRQSKKHMEAIADEQHLFSSFFNEYILASLDFEQVHHLRSLKEHKKLKKHLRNGNDHEEKLKDLLFDFIDQYDKELPRIVSRDIKERIKKEQRKLTIQQFGTDILSGEGVSVGSSGLATMIGISVSEIANMAGGRLIGHLINIALSPWTSKTKRNLRRLEKEGEQVIRKIEKENPKHIFDTIKSFSLNSLQ</sequence>
<dbReference type="AlphaFoldDB" id="A0A9E8LYV6"/>
<keyword evidence="2" id="KW-1185">Reference proteome</keyword>
<accession>A0A9E8LYV6</accession>
<evidence type="ECO:0000313" key="2">
    <source>
        <dbReference type="Proteomes" id="UP001164726"/>
    </source>
</evidence>
<evidence type="ECO:0000313" key="1">
    <source>
        <dbReference type="EMBL" id="WAA12109.1"/>
    </source>
</evidence>
<dbReference type="KEGG" id="fhl:OE105_11085"/>
<organism evidence="1 2">
    <name type="scientific">Fervidibacillus halotolerans</name>
    <dbReference type="NCBI Taxonomy" id="2980027"/>
    <lineage>
        <taxon>Bacteria</taxon>
        <taxon>Bacillati</taxon>
        <taxon>Bacillota</taxon>
        <taxon>Bacilli</taxon>
        <taxon>Bacillales</taxon>
        <taxon>Bacillaceae</taxon>
        <taxon>Fervidibacillus</taxon>
    </lineage>
</organism>